<organism evidence="3 4">
    <name type="scientific">Tsukamurella spumae</name>
    <dbReference type="NCBI Taxonomy" id="44753"/>
    <lineage>
        <taxon>Bacteria</taxon>
        <taxon>Bacillati</taxon>
        <taxon>Actinomycetota</taxon>
        <taxon>Actinomycetes</taxon>
        <taxon>Mycobacteriales</taxon>
        <taxon>Tsukamurellaceae</taxon>
        <taxon>Tsukamurella</taxon>
    </lineage>
</organism>
<dbReference type="RefSeq" id="WP_168546436.1">
    <property type="nucleotide sequence ID" value="NZ_BAAAKS010000066.1"/>
</dbReference>
<comment type="caution">
    <text evidence="3">The sequence shown here is derived from an EMBL/GenBank/DDBJ whole genome shotgun (WGS) entry which is preliminary data.</text>
</comment>
<name>A0A846X553_9ACTN</name>
<evidence type="ECO:0000256" key="1">
    <source>
        <dbReference type="SAM" id="Coils"/>
    </source>
</evidence>
<evidence type="ECO:0000256" key="2">
    <source>
        <dbReference type="SAM" id="MobiDB-lite"/>
    </source>
</evidence>
<dbReference type="Pfam" id="PF19776">
    <property type="entry name" value="DUF6262"/>
    <property type="match status" value="1"/>
</dbReference>
<dbReference type="InterPro" id="IPR046229">
    <property type="entry name" value="TnpC-like"/>
</dbReference>
<feature type="compositionally biased region" description="Low complexity" evidence="2">
    <location>
        <begin position="80"/>
        <end position="93"/>
    </location>
</feature>
<dbReference type="AlphaFoldDB" id="A0A846X553"/>
<feature type="coiled-coil region" evidence="1">
    <location>
        <begin position="105"/>
        <end position="132"/>
    </location>
</feature>
<keyword evidence="1" id="KW-0175">Coiled coil</keyword>
<protein>
    <submittedName>
        <fullName evidence="3">Transposase</fullName>
    </submittedName>
</protein>
<dbReference type="Proteomes" id="UP000582646">
    <property type="component" value="Unassembled WGS sequence"/>
</dbReference>
<proteinExistence type="predicted"/>
<reference evidence="3 4" key="1">
    <citation type="submission" date="2020-04" db="EMBL/GenBank/DDBJ databases">
        <title>MicrobeNet Type strains.</title>
        <authorList>
            <person name="Nicholson A.C."/>
        </authorList>
    </citation>
    <scope>NUCLEOTIDE SEQUENCE [LARGE SCALE GENOMIC DNA]</scope>
    <source>
        <strain evidence="3 4">DSM 44113</strain>
    </source>
</reference>
<gene>
    <name evidence="3" type="ORF">HF999_13815</name>
</gene>
<dbReference type="Gene3D" id="1.10.10.60">
    <property type="entry name" value="Homeodomain-like"/>
    <property type="match status" value="1"/>
</dbReference>
<sequence>MTANEASLTALAASAAFRSEESKRSIEKALKQMRRDGEAISVAAVARRAGLARATVYRHKKLLEKIHRQRRSAAPDRPADGSAAAVPQPAADPDAGVIAGMHLRLRHKDAKIAELTRQIKHLEGTIARLHGEIDDLSPD</sequence>
<keyword evidence="4" id="KW-1185">Reference proteome</keyword>
<feature type="region of interest" description="Disordered" evidence="2">
    <location>
        <begin position="67"/>
        <end position="93"/>
    </location>
</feature>
<evidence type="ECO:0000313" key="3">
    <source>
        <dbReference type="EMBL" id="NKY19439.1"/>
    </source>
</evidence>
<evidence type="ECO:0000313" key="4">
    <source>
        <dbReference type="Proteomes" id="UP000582646"/>
    </source>
</evidence>
<dbReference type="EMBL" id="JAAXOQ010000018">
    <property type="protein sequence ID" value="NKY19439.1"/>
    <property type="molecule type" value="Genomic_DNA"/>
</dbReference>
<accession>A0A846X553</accession>